<dbReference type="OrthoDB" id="5879449at2"/>
<reference evidence="1" key="1">
    <citation type="submission" date="2007-06" db="EMBL/GenBank/DDBJ databases">
        <title>Complete sequence of Marinomonas sp. MWYL1.</title>
        <authorList>
            <consortium name="US DOE Joint Genome Institute"/>
            <person name="Copeland A."/>
            <person name="Lucas S."/>
            <person name="Lapidus A."/>
            <person name="Barry K."/>
            <person name="Glavina del Rio T."/>
            <person name="Dalin E."/>
            <person name="Tice H."/>
            <person name="Pitluck S."/>
            <person name="Kiss H."/>
            <person name="Brettin T."/>
            <person name="Bruce D."/>
            <person name="Detter J.C."/>
            <person name="Han C."/>
            <person name="Schmutz J."/>
            <person name="Larimer F."/>
            <person name="Land M."/>
            <person name="Hauser L."/>
            <person name="Kyrpides N."/>
            <person name="Kim E."/>
            <person name="Johnston A.W.B."/>
            <person name="Todd J.D."/>
            <person name="Rogers R."/>
            <person name="Wexler M."/>
            <person name="Bond P.L."/>
            <person name="Li Y."/>
            <person name="Richardson P."/>
        </authorList>
    </citation>
    <scope>NUCLEOTIDE SEQUENCE [LARGE SCALE GENOMIC DNA]</scope>
    <source>
        <strain evidence="1">MWYL1</strain>
    </source>
</reference>
<dbReference type="STRING" id="400668.Mmwyl1_3357"/>
<proteinExistence type="predicted"/>
<dbReference type="Pfam" id="PF21852">
    <property type="entry name" value="DUF6911"/>
    <property type="match status" value="1"/>
</dbReference>
<organism evidence="1">
    <name type="scientific">Marinomonas sp. (strain MWYL1)</name>
    <dbReference type="NCBI Taxonomy" id="400668"/>
    <lineage>
        <taxon>Bacteria</taxon>
        <taxon>Pseudomonadati</taxon>
        <taxon>Pseudomonadota</taxon>
        <taxon>Gammaproteobacteria</taxon>
        <taxon>Oceanospirillales</taxon>
        <taxon>Oceanospirillaceae</taxon>
        <taxon>Marinomonas</taxon>
    </lineage>
</organism>
<gene>
    <name evidence="1" type="ordered locus">Mmwyl1_3357</name>
</gene>
<dbReference type="InterPro" id="IPR054205">
    <property type="entry name" value="DUF6911"/>
</dbReference>
<evidence type="ECO:0000313" key="1">
    <source>
        <dbReference type="EMBL" id="ABR72261.1"/>
    </source>
</evidence>
<dbReference type="EMBL" id="CP000749">
    <property type="protein sequence ID" value="ABR72261.1"/>
    <property type="molecule type" value="Genomic_DNA"/>
</dbReference>
<dbReference type="KEGG" id="mmw:Mmwyl1_3357"/>
<accession>A6W0N2</accession>
<sequence>MSYLSLSSSIDLYGRTVPGPEWEQIVNCLNKLKSENGSIRISVVEPPDVGPETLSVRGDSGHYLITMLDNINEDEEEVRSLFFKGKKGLPQVDILGDYWDPQMVTDDLDLVIRIFKEFYETGNVSQDILSA</sequence>
<protein>
    <submittedName>
        <fullName evidence="1">Uncharacterized protein</fullName>
    </submittedName>
</protein>
<name>A6W0N2_MARMS</name>
<dbReference type="AlphaFoldDB" id="A6W0N2"/>
<dbReference type="HOGENOM" id="CLU_155317_0_0_6"/>